<protein>
    <recommendedName>
        <fullName evidence="8">Caspase family p20 domain-containing protein</fullName>
    </recommendedName>
</protein>
<dbReference type="InterPro" id="IPR015917">
    <property type="entry name" value="Pept_C14A"/>
</dbReference>
<dbReference type="InterPro" id="IPR029030">
    <property type="entry name" value="Caspase-like_dom_sf"/>
</dbReference>
<feature type="domain" description="Caspase family p20" evidence="5">
    <location>
        <begin position="48"/>
        <end position="172"/>
    </location>
</feature>
<dbReference type="PRINTS" id="PR00376">
    <property type="entry name" value="IL1BCENZYME"/>
</dbReference>
<dbReference type="AlphaFoldDB" id="A0AAN0JCC6"/>
<dbReference type="SMART" id="SM00115">
    <property type="entry name" value="CASc"/>
    <property type="match status" value="1"/>
</dbReference>
<dbReference type="Gene3D" id="3.40.50.1460">
    <property type="match status" value="1"/>
</dbReference>
<dbReference type="Proteomes" id="UP000007879">
    <property type="component" value="Unassembled WGS sequence"/>
</dbReference>
<gene>
    <name evidence="6" type="primary">105313518</name>
</gene>
<dbReference type="InterPro" id="IPR001309">
    <property type="entry name" value="Pept_C14_p20"/>
</dbReference>
<feature type="compositionally biased region" description="Basic and acidic residues" evidence="3">
    <location>
        <begin position="326"/>
        <end position="337"/>
    </location>
</feature>
<organism evidence="6 7">
    <name type="scientific">Amphimedon queenslandica</name>
    <name type="common">Sponge</name>
    <dbReference type="NCBI Taxonomy" id="400682"/>
    <lineage>
        <taxon>Eukaryota</taxon>
        <taxon>Metazoa</taxon>
        <taxon>Porifera</taxon>
        <taxon>Demospongiae</taxon>
        <taxon>Heteroscleromorpha</taxon>
        <taxon>Haplosclerida</taxon>
        <taxon>Niphatidae</taxon>
        <taxon>Amphimedon</taxon>
    </lineage>
</organism>
<keyword evidence="7" id="KW-1185">Reference proteome</keyword>
<reference evidence="7" key="1">
    <citation type="journal article" date="2010" name="Nature">
        <title>The Amphimedon queenslandica genome and the evolution of animal complexity.</title>
        <authorList>
            <person name="Srivastava M."/>
            <person name="Simakov O."/>
            <person name="Chapman J."/>
            <person name="Fahey B."/>
            <person name="Gauthier M.E."/>
            <person name="Mitros T."/>
            <person name="Richards G.S."/>
            <person name="Conaco C."/>
            <person name="Dacre M."/>
            <person name="Hellsten U."/>
            <person name="Larroux C."/>
            <person name="Putnam N.H."/>
            <person name="Stanke M."/>
            <person name="Adamska M."/>
            <person name="Darling A."/>
            <person name="Degnan S.M."/>
            <person name="Oakley T.H."/>
            <person name="Plachetzki D.C."/>
            <person name="Zhai Y."/>
            <person name="Adamski M."/>
            <person name="Calcino A."/>
            <person name="Cummins S.F."/>
            <person name="Goodstein D.M."/>
            <person name="Harris C."/>
            <person name="Jackson D.J."/>
            <person name="Leys S.P."/>
            <person name="Shu S."/>
            <person name="Woodcroft B.J."/>
            <person name="Vervoort M."/>
            <person name="Kosik K.S."/>
            <person name="Manning G."/>
            <person name="Degnan B.M."/>
            <person name="Rokhsar D.S."/>
        </authorList>
    </citation>
    <scope>NUCLEOTIDE SEQUENCE [LARGE SCALE GENOMIC DNA]</scope>
</reference>
<feature type="region of interest" description="Disordered" evidence="3">
    <location>
        <begin position="405"/>
        <end position="457"/>
    </location>
</feature>
<dbReference type="PROSITE" id="PS50208">
    <property type="entry name" value="CASPASE_P20"/>
    <property type="match status" value="1"/>
</dbReference>
<evidence type="ECO:0000259" key="4">
    <source>
        <dbReference type="PROSITE" id="PS50207"/>
    </source>
</evidence>
<feature type="compositionally biased region" description="Basic and acidic residues" evidence="3">
    <location>
        <begin position="362"/>
        <end position="371"/>
    </location>
</feature>
<dbReference type="SUPFAM" id="SSF52129">
    <property type="entry name" value="Caspase-like"/>
    <property type="match status" value="1"/>
</dbReference>
<dbReference type="PROSITE" id="PS50207">
    <property type="entry name" value="CASPASE_P10"/>
    <property type="match status" value="1"/>
</dbReference>
<evidence type="ECO:0000313" key="6">
    <source>
        <dbReference type="EnsemblMetazoa" id="XP_019854670.1"/>
    </source>
</evidence>
<evidence type="ECO:0000256" key="2">
    <source>
        <dbReference type="RuleBase" id="RU003971"/>
    </source>
</evidence>
<feature type="compositionally biased region" description="Polar residues" evidence="3">
    <location>
        <begin position="405"/>
        <end position="419"/>
    </location>
</feature>
<name>A0AAN0JCC6_AMPQE</name>
<evidence type="ECO:0000256" key="1">
    <source>
        <dbReference type="ARBA" id="ARBA00010134"/>
    </source>
</evidence>
<comment type="similarity">
    <text evidence="1 2">Belongs to the peptidase C14A family.</text>
</comment>
<dbReference type="GO" id="GO:0006508">
    <property type="term" value="P:proteolysis"/>
    <property type="evidence" value="ECO:0007669"/>
    <property type="project" value="InterPro"/>
</dbReference>
<feature type="domain" description="Caspase family p10" evidence="4">
    <location>
        <begin position="184"/>
        <end position="267"/>
    </location>
</feature>
<reference evidence="6" key="2">
    <citation type="submission" date="2024-06" db="UniProtKB">
        <authorList>
            <consortium name="EnsemblMetazoa"/>
        </authorList>
    </citation>
    <scope>IDENTIFICATION</scope>
</reference>
<dbReference type="PANTHER" id="PTHR10454">
    <property type="entry name" value="CASPASE"/>
    <property type="match status" value="1"/>
</dbReference>
<dbReference type="EnsemblMetazoa" id="XM_019999111.1">
    <property type="protein sequence ID" value="XP_019854670.1"/>
    <property type="gene ID" value="LOC105313518"/>
</dbReference>
<dbReference type="InterPro" id="IPR002138">
    <property type="entry name" value="Pept_C14_p10"/>
</dbReference>
<sequence length="546" mass="61757">MCPFFFGPLKLDLTASSILLPHTALTIEMYSHSMYLCIIIGNYYDKDGSGYCLIINNEDFSQSGLPIRQGTSIDSLGIKKVLEDRNVTVREVSNCTALQIHNSLSDLSSINGTVYQFLIVFILSHGYYGRVCGVDGIRISTNDVQEMLCAANLPEFKNKAKILILHTCQEDEIEEYNDSHFFMIEKHFLVAFPTLPHRLAYRHLEKGTFYIQCLIKVIEEKGETEDITSILTIVNRELQGALEAVRPGYTQTSVFQSTLTDKIYLRRNPHLILRELNDDLHSGSYCFISSFGGASNRATAIIPIHRTNHYQQSSRGGSQAHSVLDSVKEESLKEKFKTQQTLERLNSENENEAKNASSTETTEQHHTENRHDATLEQFPLAVPAASENEFARQSLEDCKTLPSNLSEDTAESINEQSQTQRDEQVPGTSSNAVTKTVNQIPSKSLNEEFVSDEERIDREELSPTLLWDDMEVEIETKETNEEEECATLTTPSIVCSVTMEGWVNVHTSNNDQPATIKEEEIETGFIMATLVPVRERELQEEWLELY</sequence>
<evidence type="ECO:0000313" key="7">
    <source>
        <dbReference type="Proteomes" id="UP000007879"/>
    </source>
</evidence>
<feature type="compositionally biased region" description="Polar residues" evidence="3">
    <location>
        <begin position="426"/>
        <end position="444"/>
    </location>
</feature>
<dbReference type="InterPro" id="IPR002398">
    <property type="entry name" value="Pept_C14"/>
</dbReference>
<dbReference type="GO" id="GO:0004197">
    <property type="term" value="F:cysteine-type endopeptidase activity"/>
    <property type="evidence" value="ECO:0007669"/>
    <property type="project" value="InterPro"/>
</dbReference>
<dbReference type="InterPro" id="IPR011600">
    <property type="entry name" value="Pept_C14_caspase"/>
</dbReference>
<proteinExistence type="inferred from homology"/>
<feature type="compositionally biased region" description="Polar residues" evidence="3">
    <location>
        <begin position="309"/>
        <end position="321"/>
    </location>
</feature>
<accession>A0AAN0JCC6</accession>
<dbReference type="Pfam" id="PF00656">
    <property type="entry name" value="Peptidase_C14"/>
    <property type="match status" value="1"/>
</dbReference>
<feature type="region of interest" description="Disordered" evidence="3">
    <location>
        <begin position="309"/>
        <end position="371"/>
    </location>
</feature>
<evidence type="ECO:0000259" key="5">
    <source>
        <dbReference type="PROSITE" id="PS50208"/>
    </source>
</evidence>
<evidence type="ECO:0000256" key="3">
    <source>
        <dbReference type="SAM" id="MobiDB-lite"/>
    </source>
</evidence>
<evidence type="ECO:0008006" key="8">
    <source>
        <dbReference type="Google" id="ProtNLM"/>
    </source>
</evidence>
<dbReference type="PANTHER" id="PTHR10454:SF210">
    <property type="entry name" value="CASPASE-2"/>
    <property type="match status" value="1"/>
</dbReference>